<protein>
    <recommendedName>
        <fullName evidence="1">Peptidase MA-like domain-containing protein</fullName>
    </recommendedName>
</protein>
<evidence type="ECO:0000259" key="1">
    <source>
        <dbReference type="Pfam" id="PF13485"/>
    </source>
</evidence>
<reference evidence="2" key="1">
    <citation type="submission" date="2019-08" db="EMBL/GenBank/DDBJ databases">
        <authorList>
            <person name="Kucharzyk K."/>
            <person name="Murdoch R.W."/>
            <person name="Higgins S."/>
            <person name="Loffler F."/>
        </authorList>
    </citation>
    <scope>NUCLEOTIDE SEQUENCE</scope>
</reference>
<proteinExistence type="predicted"/>
<evidence type="ECO:0000313" key="2">
    <source>
        <dbReference type="EMBL" id="MPN28714.1"/>
    </source>
</evidence>
<gene>
    <name evidence="2" type="ORF">SDC9_176159</name>
</gene>
<dbReference type="Pfam" id="PF13485">
    <property type="entry name" value="Peptidase_MA_2"/>
    <property type="match status" value="1"/>
</dbReference>
<dbReference type="EMBL" id="VSSQ01079098">
    <property type="protein sequence ID" value="MPN28714.1"/>
    <property type="molecule type" value="Genomic_DNA"/>
</dbReference>
<organism evidence="2">
    <name type="scientific">bioreactor metagenome</name>
    <dbReference type="NCBI Taxonomy" id="1076179"/>
    <lineage>
        <taxon>unclassified sequences</taxon>
        <taxon>metagenomes</taxon>
        <taxon>ecological metagenomes</taxon>
    </lineage>
</organism>
<name>A0A645GXG4_9ZZZZ</name>
<accession>A0A645GXG4</accession>
<sequence length="235" mass="26991">MTRETDHFIIKYNPVDTDVVDMVAEASEAAYQPVTLALGYNPGPKTIIVMYHNKAELRKAFGWSGDQSAMGVYWGGVIQLLSPHDWMKKGDSIEDFIHSGPMVHEFSHLVFDHMTNGNYPRWFTEGLAQYVEYKVNNYEWITANNRLDGKLFTMEQLDADFDELPNQALAYRQSLAAVRYIAEVHGEAKLNQVISELKAGRKIDKAINNSLGLEYQDFDKAWQEWSIKNMKNYPE</sequence>
<comment type="caution">
    <text evidence="2">The sequence shown here is derived from an EMBL/GenBank/DDBJ whole genome shotgun (WGS) entry which is preliminary data.</text>
</comment>
<dbReference type="AlphaFoldDB" id="A0A645GXG4"/>
<feature type="domain" description="Peptidase MA-like" evidence="1">
    <location>
        <begin position="101"/>
        <end position="225"/>
    </location>
</feature>
<dbReference type="InterPro" id="IPR039568">
    <property type="entry name" value="Peptidase_MA-like_dom"/>
</dbReference>